<dbReference type="InterPro" id="IPR040582">
    <property type="entry name" value="OB_MalK-like"/>
</dbReference>
<dbReference type="InterPro" id="IPR003439">
    <property type="entry name" value="ABC_transporter-like_ATP-bd"/>
</dbReference>
<dbReference type="InterPro" id="IPR027417">
    <property type="entry name" value="P-loop_NTPase"/>
</dbReference>
<dbReference type="FunFam" id="3.40.50.300:FF:000042">
    <property type="entry name" value="Maltose/maltodextrin ABC transporter, ATP-binding protein"/>
    <property type="match status" value="1"/>
</dbReference>
<evidence type="ECO:0000256" key="4">
    <source>
        <dbReference type="ARBA" id="ARBA00022741"/>
    </source>
</evidence>
<dbReference type="InterPro" id="IPR012340">
    <property type="entry name" value="NA-bd_OB-fold"/>
</dbReference>
<evidence type="ECO:0000256" key="3">
    <source>
        <dbReference type="ARBA" id="ARBA00022448"/>
    </source>
</evidence>
<dbReference type="PANTHER" id="PTHR43875:SF1">
    <property type="entry name" value="OSMOPROTECTIVE COMPOUNDS UPTAKE ATP-BINDING PROTEIN GGTA"/>
    <property type="match status" value="1"/>
</dbReference>
<evidence type="ECO:0000259" key="6">
    <source>
        <dbReference type="PROSITE" id="PS50893"/>
    </source>
</evidence>
<dbReference type="InterPro" id="IPR003593">
    <property type="entry name" value="AAA+_ATPase"/>
</dbReference>
<evidence type="ECO:0000256" key="2">
    <source>
        <dbReference type="ARBA" id="ARBA00005417"/>
    </source>
</evidence>
<sequence length="367" mass="40501">MASIELEKLVKDYGAFRAIKGIDLSIEDGSFVTFVGPSGCGKSTLLRMVAGLEEISGGRLKIDGKVVNDLEPRERDIAMVFQDYALYPHMSIAENIGFGLKMRGVAKAEIERQVKEAADILQITQLLERKPGQLSGGQRQRVAMGRAIVRRPQVYLFDEPLSNLDAKLRVDMRTQIKRLHTLLKTTTIYVTHDQVEAMTLADHIVILKDGVIMQQGKPVSVYERPVSRFVGEFIGSPKMNIIESRLVSENGRPELRFHEFSLPVVAASDGENGKAVEIGIRPEHLIPCAPEEALFSARIDVLEPLGSDTHAICLLGDTEITARLAPDPSYQPGQILHFTADANKIHFFDSKSGDRLDMSAMPLAATV</sequence>
<dbReference type="AlphaFoldDB" id="A0A7T7KMS7"/>
<comment type="similarity">
    <text evidence="2">Belongs to the ABC transporter superfamily.</text>
</comment>
<dbReference type="KEGG" id="mlut:JET14_08060"/>
<dbReference type="GO" id="GO:0005524">
    <property type="term" value="F:ATP binding"/>
    <property type="evidence" value="ECO:0007669"/>
    <property type="project" value="UniProtKB-KW"/>
</dbReference>
<dbReference type="RefSeq" id="WP_200337555.1">
    <property type="nucleotide sequence ID" value="NZ_CP066786.1"/>
</dbReference>
<dbReference type="InterPro" id="IPR015855">
    <property type="entry name" value="ABC_transpr_MalK-like"/>
</dbReference>
<dbReference type="InterPro" id="IPR008995">
    <property type="entry name" value="Mo/tungstate-bd_C_term_dom"/>
</dbReference>
<dbReference type="InterPro" id="IPR047641">
    <property type="entry name" value="ABC_transpr_MalK/UgpC-like"/>
</dbReference>
<dbReference type="Pfam" id="PF17912">
    <property type="entry name" value="OB_MalK"/>
    <property type="match status" value="1"/>
</dbReference>
<dbReference type="PROSITE" id="PS50893">
    <property type="entry name" value="ABC_TRANSPORTER_2"/>
    <property type="match status" value="1"/>
</dbReference>
<dbReference type="Gene3D" id="3.40.50.300">
    <property type="entry name" value="P-loop containing nucleotide triphosphate hydrolases"/>
    <property type="match status" value="1"/>
</dbReference>
<evidence type="ECO:0000313" key="8">
    <source>
        <dbReference type="Proteomes" id="UP000596083"/>
    </source>
</evidence>
<dbReference type="PANTHER" id="PTHR43875">
    <property type="entry name" value="MALTODEXTRIN IMPORT ATP-BINDING PROTEIN MSMX"/>
    <property type="match status" value="1"/>
</dbReference>
<proteinExistence type="inferred from homology"/>
<name>A0A7T7KMS7_9HYPH</name>
<keyword evidence="3" id="KW-0813">Transport</keyword>
<dbReference type="Gene3D" id="2.40.50.100">
    <property type="match status" value="1"/>
</dbReference>
<dbReference type="Gene3D" id="2.40.50.140">
    <property type="entry name" value="Nucleic acid-binding proteins"/>
    <property type="match status" value="1"/>
</dbReference>
<keyword evidence="4" id="KW-0547">Nucleotide-binding</keyword>
<dbReference type="SMART" id="SM00382">
    <property type="entry name" value="AAA"/>
    <property type="match status" value="1"/>
</dbReference>
<evidence type="ECO:0000313" key="7">
    <source>
        <dbReference type="EMBL" id="QQM32090.1"/>
    </source>
</evidence>
<gene>
    <name evidence="7" type="primary">ugpC</name>
    <name evidence="7" type="ORF">JET14_08060</name>
</gene>
<comment type="subcellular location">
    <subcellularLocation>
        <location evidence="1">Cell inner membrane</location>
        <topology evidence="1">Peripheral membrane protein</topology>
    </subcellularLocation>
</comment>
<dbReference type="EMBL" id="CP066786">
    <property type="protein sequence ID" value="QQM32090.1"/>
    <property type="molecule type" value="Genomic_DNA"/>
</dbReference>
<evidence type="ECO:0000256" key="5">
    <source>
        <dbReference type="ARBA" id="ARBA00022840"/>
    </source>
</evidence>
<dbReference type="GO" id="GO:0055052">
    <property type="term" value="C:ATP-binding cassette (ABC) transporter complex, substrate-binding subunit-containing"/>
    <property type="evidence" value="ECO:0007669"/>
    <property type="project" value="TreeGrafter"/>
</dbReference>
<protein>
    <submittedName>
        <fullName evidence="7">sn-glycerol-3-phosphate ABC transporter ATP-binding protein UgpC</fullName>
    </submittedName>
</protein>
<evidence type="ECO:0000256" key="1">
    <source>
        <dbReference type="ARBA" id="ARBA00004417"/>
    </source>
</evidence>
<dbReference type="PROSITE" id="PS00211">
    <property type="entry name" value="ABC_TRANSPORTER_1"/>
    <property type="match status" value="1"/>
</dbReference>
<dbReference type="CDD" id="cd03301">
    <property type="entry name" value="ABC_MalK_N"/>
    <property type="match status" value="1"/>
</dbReference>
<dbReference type="InterPro" id="IPR017871">
    <property type="entry name" value="ABC_transporter-like_CS"/>
</dbReference>
<dbReference type="Proteomes" id="UP000596083">
    <property type="component" value="Chromosome"/>
</dbReference>
<dbReference type="Pfam" id="PF00005">
    <property type="entry name" value="ABC_tran"/>
    <property type="match status" value="1"/>
</dbReference>
<feature type="domain" description="ABC transporter" evidence="6">
    <location>
        <begin position="4"/>
        <end position="234"/>
    </location>
</feature>
<dbReference type="SUPFAM" id="SSF52540">
    <property type="entry name" value="P-loop containing nucleoside triphosphate hydrolases"/>
    <property type="match status" value="1"/>
</dbReference>
<dbReference type="GO" id="GO:0140359">
    <property type="term" value="F:ABC-type transporter activity"/>
    <property type="evidence" value="ECO:0007669"/>
    <property type="project" value="InterPro"/>
</dbReference>
<reference evidence="7 8" key="1">
    <citation type="submission" date="2020-12" db="EMBL/GenBank/DDBJ databases">
        <authorList>
            <person name="Zheng R.K."/>
            <person name="Sun C.M."/>
        </authorList>
    </citation>
    <scope>NUCLEOTIDE SEQUENCE [LARGE SCALE GENOMIC DNA]</scope>
    <source>
        <strain evidence="7 8">ZRK001</strain>
    </source>
</reference>
<dbReference type="GO" id="GO:0016887">
    <property type="term" value="F:ATP hydrolysis activity"/>
    <property type="evidence" value="ECO:0007669"/>
    <property type="project" value="InterPro"/>
</dbReference>
<organism evidence="7 8">
    <name type="scientific">Martelella lutilitoris</name>
    <dbReference type="NCBI Taxonomy" id="2583532"/>
    <lineage>
        <taxon>Bacteria</taxon>
        <taxon>Pseudomonadati</taxon>
        <taxon>Pseudomonadota</taxon>
        <taxon>Alphaproteobacteria</taxon>
        <taxon>Hyphomicrobiales</taxon>
        <taxon>Aurantimonadaceae</taxon>
        <taxon>Martelella</taxon>
    </lineage>
</organism>
<dbReference type="SUPFAM" id="SSF50331">
    <property type="entry name" value="MOP-like"/>
    <property type="match status" value="1"/>
</dbReference>
<keyword evidence="5 7" id="KW-0067">ATP-binding</keyword>
<accession>A0A7T7KMS7</accession>
<dbReference type="NCBIfam" id="NF008653">
    <property type="entry name" value="PRK11650.1"/>
    <property type="match status" value="1"/>
</dbReference>
<dbReference type="GO" id="GO:0008643">
    <property type="term" value="P:carbohydrate transport"/>
    <property type="evidence" value="ECO:0007669"/>
    <property type="project" value="InterPro"/>
</dbReference>